<sequence length="444" mass="47261">MASVTEYNITLGSESPVFNYLPFRDSDPSQGWNASYTGDATYVPGLGSGTAFRRTQKDGAQLELDFTGTGIYLCYSAEQGASASLSIDGQSAGTAMPSDGTFCSGTGAATLAVASDLSYGSHQAVLDVAIPQTSSSLLFYEGIVTVGAGVAGSQISSTSPVYVDDRDSGWMYEPLPELWTVHTTSSSGDYDHTRTGICTYAPNVSASYNFTGAAAVFLIGGVANESFGYTITLDGTSTSYNATNFWTSERQVLFFQGGLDPTAEHTIRATNYDPNQPTPPEARACFNIDALGLIESTPPSSSSGSGTSSQHAGLIGGVVGGVVFLLLLGLAYWWYRRRGFRLAKGTRRTPAPFVLPSTTLDVEERREKIILTSGTTTIAPSTSPPSTERTSSVPPMHDSQTRRVTRTELNHLPLTELVDALNDRLRMQPADSAFEAPPMYVPRA</sequence>
<feature type="compositionally biased region" description="Low complexity" evidence="1">
    <location>
        <begin position="376"/>
        <end position="395"/>
    </location>
</feature>
<dbReference type="Proteomes" id="UP000076738">
    <property type="component" value="Unassembled WGS sequence"/>
</dbReference>
<dbReference type="AlphaFoldDB" id="A0A167LCH5"/>
<name>A0A167LCH5_CALVF</name>
<evidence type="ECO:0000313" key="4">
    <source>
        <dbReference type="Proteomes" id="UP000076738"/>
    </source>
</evidence>
<dbReference type="STRING" id="1330018.A0A167LCH5"/>
<keyword evidence="2" id="KW-1133">Transmembrane helix</keyword>
<proteinExistence type="predicted"/>
<keyword evidence="2" id="KW-0812">Transmembrane</keyword>
<gene>
    <name evidence="3" type="ORF">CALVIDRAFT_564603</name>
</gene>
<evidence type="ECO:0000313" key="3">
    <source>
        <dbReference type="EMBL" id="KZO95551.1"/>
    </source>
</evidence>
<feature type="region of interest" description="Disordered" evidence="1">
    <location>
        <begin position="376"/>
        <end position="402"/>
    </location>
</feature>
<evidence type="ECO:0000256" key="1">
    <source>
        <dbReference type="SAM" id="MobiDB-lite"/>
    </source>
</evidence>
<protein>
    <submittedName>
        <fullName evidence="3">Uncharacterized protein</fullName>
    </submittedName>
</protein>
<dbReference type="Gene3D" id="2.60.120.260">
    <property type="entry name" value="Galactose-binding domain-like"/>
    <property type="match status" value="2"/>
</dbReference>
<dbReference type="Gene3D" id="1.20.5.510">
    <property type="entry name" value="Single helix bin"/>
    <property type="match status" value="1"/>
</dbReference>
<keyword evidence="4" id="KW-1185">Reference proteome</keyword>
<keyword evidence="2" id="KW-0472">Membrane</keyword>
<evidence type="ECO:0000256" key="2">
    <source>
        <dbReference type="SAM" id="Phobius"/>
    </source>
</evidence>
<dbReference type="OrthoDB" id="2576334at2759"/>
<organism evidence="3 4">
    <name type="scientific">Calocera viscosa (strain TUFC12733)</name>
    <dbReference type="NCBI Taxonomy" id="1330018"/>
    <lineage>
        <taxon>Eukaryota</taxon>
        <taxon>Fungi</taxon>
        <taxon>Dikarya</taxon>
        <taxon>Basidiomycota</taxon>
        <taxon>Agaricomycotina</taxon>
        <taxon>Dacrymycetes</taxon>
        <taxon>Dacrymycetales</taxon>
        <taxon>Dacrymycetaceae</taxon>
        <taxon>Calocera</taxon>
    </lineage>
</organism>
<reference evidence="3 4" key="1">
    <citation type="journal article" date="2016" name="Mol. Biol. Evol.">
        <title>Comparative Genomics of Early-Diverging Mushroom-Forming Fungi Provides Insights into the Origins of Lignocellulose Decay Capabilities.</title>
        <authorList>
            <person name="Nagy L.G."/>
            <person name="Riley R."/>
            <person name="Tritt A."/>
            <person name="Adam C."/>
            <person name="Daum C."/>
            <person name="Floudas D."/>
            <person name="Sun H."/>
            <person name="Yadav J.S."/>
            <person name="Pangilinan J."/>
            <person name="Larsson K.H."/>
            <person name="Matsuura K."/>
            <person name="Barry K."/>
            <person name="Labutti K."/>
            <person name="Kuo R."/>
            <person name="Ohm R.A."/>
            <person name="Bhattacharya S.S."/>
            <person name="Shirouzu T."/>
            <person name="Yoshinaga Y."/>
            <person name="Martin F.M."/>
            <person name="Grigoriev I.V."/>
            <person name="Hibbett D.S."/>
        </authorList>
    </citation>
    <scope>NUCLEOTIDE SEQUENCE [LARGE SCALE GENOMIC DNA]</scope>
    <source>
        <strain evidence="3 4">TUFC12733</strain>
    </source>
</reference>
<dbReference type="EMBL" id="KV417288">
    <property type="protein sequence ID" value="KZO95551.1"/>
    <property type="molecule type" value="Genomic_DNA"/>
</dbReference>
<feature type="transmembrane region" description="Helical" evidence="2">
    <location>
        <begin position="312"/>
        <end position="335"/>
    </location>
</feature>
<accession>A0A167LCH5</accession>